<gene>
    <name evidence="1" type="ORF">GCM10012289_09830</name>
</gene>
<proteinExistence type="predicted"/>
<reference evidence="1" key="1">
    <citation type="journal article" date="2014" name="Int. J. Syst. Evol. Microbiol.">
        <title>Complete genome sequence of Corynebacterium casei LMG S-19264T (=DSM 44701T), isolated from a smear-ripened cheese.</title>
        <authorList>
            <consortium name="US DOE Joint Genome Institute (JGI-PGF)"/>
            <person name="Walter F."/>
            <person name="Albersmeier A."/>
            <person name="Kalinowski J."/>
            <person name="Ruckert C."/>
        </authorList>
    </citation>
    <scope>NUCLEOTIDE SEQUENCE</scope>
    <source>
        <strain evidence="1">CGMCC 4.7368</strain>
    </source>
</reference>
<sequence>MTPRHALPPDEHEQPLRKAAQLVILLAERHNIPATVETPPCGVVVRVFPGLITHVDHIIWWTIPDIAGTRDRPLRTYAHTAGGAADRVAKHYQDLRSIPIEELLASGCIRLLTGDSLDDVGARHAS</sequence>
<dbReference type="RefSeq" id="WP_189122756.1">
    <property type="nucleotide sequence ID" value="NZ_BMNH01000002.1"/>
</dbReference>
<reference evidence="1" key="2">
    <citation type="submission" date="2020-09" db="EMBL/GenBank/DDBJ databases">
        <authorList>
            <person name="Sun Q."/>
            <person name="Zhou Y."/>
        </authorList>
    </citation>
    <scope>NUCLEOTIDE SEQUENCE</scope>
    <source>
        <strain evidence="1">CGMCC 4.7368</strain>
    </source>
</reference>
<accession>A0A917YSQ6</accession>
<organism evidence="1 2">
    <name type="scientific">Nonomuraea cavernae</name>
    <dbReference type="NCBI Taxonomy" id="2045107"/>
    <lineage>
        <taxon>Bacteria</taxon>
        <taxon>Bacillati</taxon>
        <taxon>Actinomycetota</taxon>
        <taxon>Actinomycetes</taxon>
        <taxon>Streptosporangiales</taxon>
        <taxon>Streptosporangiaceae</taxon>
        <taxon>Nonomuraea</taxon>
    </lineage>
</organism>
<keyword evidence="2" id="KW-1185">Reference proteome</keyword>
<dbReference type="Proteomes" id="UP000646523">
    <property type="component" value="Unassembled WGS sequence"/>
</dbReference>
<protein>
    <submittedName>
        <fullName evidence="1">Uncharacterized protein</fullName>
    </submittedName>
</protein>
<comment type="caution">
    <text evidence="1">The sequence shown here is derived from an EMBL/GenBank/DDBJ whole genome shotgun (WGS) entry which is preliminary data.</text>
</comment>
<dbReference type="EMBL" id="BMNH01000002">
    <property type="protein sequence ID" value="GGO63253.1"/>
    <property type="molecule type" value="Genomic_DNA"/>
</dbReference>
<evidence type="ECO:0000313" key="2">
    <source>
        <dbReference type="Proteomes" id="UP000646523"/>
    </source>
</evidence>
<dbReference type="AlphaFoldDB" id="A0A917YSQ6"/>
<name>A0A917YSQ6_9ACTN</name>
<evidence type="ECO:0000313" key="1">
    <source>
        <dbReference type="EMBL" id="GGO63253.1"/>
    </source>
</evidence>